<dbReference type="Proteomes" id="UP000325218">
    <property type="component" value="Unassembled WGS sequence"/>
</dbReference>
<accession>A0A5D0CRZ6</accession>
<proteinExistence type="predicted"/>
<organism evidence="1 2">
    <name type="scientific">Paenibacillus faecis</name>
    <dbReference type="NCBI Taxonomy" id="862114"/>
    <lineage>
        <taxon>Bacteria</taxon>
        <taxon>Bacillati</taxon>
        <taxon>Bacillota</taxon>
        <taxon>Bacilli</taxon>
        <taxon>Bacillales</taxon>
        <taxon>Paenibacillaceae</taxon>
        <taxon>Paenibacillus</taxon>
    </lineage>
</organism>
<sequence>MLDEKTETSVELTRGEAVVLLNRLFGIQGKKNESFNDVEQGSDCAEAIGAASQLGLVRGTGIRQFSPQGRVRTLDYLVMLHRYLVGLNLLAPERHRRGAAGEFELNRVPFYAREAVLYFQDGGYLAEGSVPGCLFRPIPRVEAIALLDKLRPAFLEYLPQENKENSLD</sequence>
<dbReference type="AlphaFoldDB" id="A0A5D0CRZ6"/>
<protein>
    <submittedName>
        <fullName evidence="1">S-layer homology domain-containing protein</fullName>
    </submittedName>
</protein>
<reference evidence="1 2" key="1">
    <citation type="submission" date="2019-08" db="EMBL/GenBank/DDBJ databases">
        <title>Genome sequencing of Paenibacillus faecis DSM 23593(T).</title>
        <authorList>
            <person name="Kook J.-K."/>
            <person name="Park S.-N."/>
            <person name="Lim Y.K."/>
        </authorList>
    </citation>
    <scope>NUCLEOTIDE SEQUENCE [LARGE SCALE GENOMIC DNA]</scope>
    <source>
        <strain evidence="1 2">DSM 23593</strain>
    </source>
</reference>
<keyword evidence="2" id="KW-1185">Reference proteome</keyword>
<dbReference type="EMBL" id="VSDO01000002">
    <property type="protein sequence ID" value="TYA12731.1"/>
    <property type="molecule type" value="Genomic_DNA"/>
</dbReference>
<dbReference type="RefSeq" id="WP_148451333.1">
    <property type="nucleotide sequence ID" value="NZ_VSDO01000002.1"/>
</dbReference>
<comment type="caution">
    <text evidence="1">The sequence shown here is derived from an EMBL/GenBank/DDBJ whole genome shotgun (WGS) entry which is preliminary data.</text>
</comment>
<gene>
    <name evidence="1" type="ORF">FRY98_08440</name>
</gene>
<name>A0A5D0CRZ6_9BACL</name>
<evidence type="ECO:0000313" key="1">
    <source>
        <dbReference type="EMBL" id="TYA12731.1"/>
    </source>
</evidence>
<dbReference type="OrthoDB" id="9812829at2"/>
<evidence type="ECO:0000313" key="2">
    <source>
        <dbReference type="Proteomes" id="UP000325218"/>
    </source>
</evidence>